<dbReference type="Proteomes" id="UP001261871">
    <property type="component" value="Unassembled WGS sequence"/>
</dbReference>
<feature type="chain" id="PRO_5045999739" description="Outer membrane protein beta-barrel domain-containing protein" evidence="1">
    <location>
        <begin position="22"/>
        <end position="152"/>
    </location>
</feature>
<evidence type="ECO:0000256" key="1">
    <source>
        <dbReference type="SAM" id="SignalP"/>
    </source>
</evidence>
<evidence type="ECO:0000313" key="3">
    <source>
        <dbReference type="Proteomes" id="UP001261871"/>
    </source>
</evidence>
<protein>
    <recommendedName>
        <fullName evidence="4">Outer membrane protein beta-barrel domain-containing protein</fullName>
    </recommendedName>
</protein>
<dbReference type="RefSeq" id="WP_310007579.1">
    <property type="nucleotide sequence ID" value="NZ_JAVDTX010000005.1"/>
</dbReference>
<sequence>MRKMTLLFVFALSFSFASVFAQARKELNFGYIGINYEIPIHKDITIAPGASTNSSIDFLTVGVKANYYFDNLFGISNAAWDVYGGANAGYAFWIGDDHDNGAGNDDKHDDDFDIGGQFGVRWFWNDKWGVYVEGSYGSHTDFTPQIGLTMKL</sequence>
<dbReference type="InterPro" id="IPR011250">
    <property type="entry name" value="OMP/PagP_B-barrel"/>
</dbReference>
<dbReference type="Gene3D" id="2.40.160.20">
    <property type="match status" value="1"/>
</dbReference>
<feature type="signal peptide" evidence="1">
    <location>
        <begin position="1"/>
        <end position="21"/>
    </location>
</feature>
<dbReference type="EMBL" id="JAVDTX010000005">
    <property type="protein sequence ID" value="MDR6845887.1"/>
    <property type="molecule type" value="Genomic_DNA"/>
</dbReference>
<comment type="caution">
    <text evidence="2">The sequence shown here is derived from an EMBL/GenBank/DDBJ whole genome shotgun (WGS) entry which is preliminary data.</text>
</comment>
<reference evidence="2 3" key="1">
    <citation type="submission" date="2023-07" db="EMBL/GenBank/DDBJ databases">
        <title>Sorghum-associated microbial communities from plants grown in Nebraska, USA.</title>
        <authorList>
            <person name="Schachtman D."/>
        </authorList>
    </citation>
    <scope>NUCLEOTIDE SEQUENCE [LARGE SCALE GENOMIC DNA]</scope>
    <source>
        <strain evidence="2 3">BE124</strain>
    </source>
</reference>
<name>A0ABU1S4E6_9FLAO</name>
<accession>A0ABU1S4E6</accession>
<proteinExistence type="predicted"/>
<gene>
    <name evidence="2" type="ORF">J2W95_002597</name>
</gene>
<keyword evidence="1" id="KW-0732">Signal</keyword>
<keyword evidence="3" id="KW-1185">Reference proteome</keyword>
<dbReference type="SUPFAM" id="SSF56925">
    <property type="entry name" value="OMPA-like"/>
    <property type="match status" value="1"/>
</dbReference>
<evidence type="ECO:0008006" key="4">
    <source>
        <dbReference type="Google" id="ProtNLM"/>
    </source>
</evidence>
<organism evidence="2 3">
    <name type="scientific">Flavobacterium granuli</name>
    <dbReference type="NCBI Taxonomy" id="280093"/>
    <lineage>
        <taxon>Bacteria</taxon>
        <taxon>Pseudomonadati</taxon>
        <taxon>Bacteroidota</taxon>
        <taxon>Flavobacteriia</taxon>
        <taxon>Flavobacteriales</taxon>
        <taxon>Flavobacteriaceae</taxon>
        <taxon>Flavobacterium</taxon>
    </lineage>
</organism>
<evidence type="ECO:0000313" key="2">
    <source>
        <dbReference type="EMBL" id="MDR6845887.1"/>
    </source>
</evidence>